<accession>A0A8J4Y0S6</accession>
<comment type="caution">
    <text evidence="2">The sequence shown here is derived from an EMBL/GenBank/DDBJ whole genome shotgun (WGS) entry which is preliminary data.</text>
</comment>
<proteinExistence type="predicted"/>
<name>A0A8J4Y0S6_CHIOP</name>
<dbReference type="EMBL" id="JACEEZ010016805">
    <property type="protein sequence ID" value="KAG0717997.1"/>
    <property type="molecule type" value="Genomic_DNA"/>
</dbReference>
<feature type="region of interest" description="Disordered" evidence="1">
    <location>
        <begin position="37"/>
        <end position="60"/>
    </location>
</feature>
<protein>
    <submittedName>
        <fullName evidence="2">Uncharacterized protein</fullName>
    </submittedName>
</protein>
<organism evidence="2 3">
    <name type="scientific">Chionoecetes opilio</name>
    <name type="common">Atlantic snow crab</name>
    <name type="synonym">Cancer opilio</name>
    <dbReference type="NCBI Taxonomy" id="41210"/>
    <lineage>
        <taxon>Eukaryota</taxon>
        <taxon>Metazoa</taxon>
        <taxon>Ecdysozoa</taxon>
        <taxon>Arthropoda</taxon>
        <taxon>Crustacea</taxon>
        <taxon>Multicrustacea</taxon>
        <taxon>Malacostraca</taxon>
        <taxon>Eumalacostraca</taxon>
        <taxon>Eucarida</taxon>
        <taxon>Decapoda</taxon>
        <taxon>Pleocyemata</taxon>
        <taxon>Brachyura</taxon>
        <taxon>Eubrachyura</taxon>
        <taxon>Majoidea</taxon>
        <taxon>Majidae</taxon>
        <taxon>Chionoecetes</taxon>
    </lineage>
</organism>
<dbReference type="Proteomes" id="UP000770661">
    <property type="component" value="Unassembled WGS sequence"/>
</dbReference>
<evidence type="ECO:0000256" key="1">
    <source>
        <dbReference type="SAM" id="MobiDB-lite"/>
    </source>
</evidence>
<sequence>MGDMEQLANLIVQQTALSAQREERMVVMMERLLSPGGAGAASSDHRPATNDAPARLPSAATPAPFLTSSASLRDFAAWKMKFDGYMLLTRADNLPPKEQRAILLSLLDEDWTRVIRYALPVAEDTLAKEVVMAMEGAISGRKGTSWWIGASSTPGYRRKGRPATTSFAP</sequence>
<gene>
    <name evidence="2" type="ORF">GWK47_053335</name>
</gene>
<keyword evidence="3" id="KW-1185">Reference proteome</keyword>
<evidence type="ECO:0000313" key="2">
    <source>
        <dbReference type="EMBL" id="KAG0717997.1"/>
    </source>
</evidence>
<reference evidence="2" key="1">
    <citation type="submission" date="2020-07" db="EMBL/GenBank/DDBJ databases">
        <title>The High-quality genome of the commercially important snow crab, Chionoecetes opilio.</title>
        <authorList>
            <person name="Jeong J.-H."/>
            <person name="Ryu S."/>
        </authorList>
    </citation>
    <scope>NUCLEOTIDE SEQUENCE</scope>
    <source>
        <strain evidence="2">MADBK_172401_WGS</strain>
        <tissue evidence="2">Digestive gland</tissue>
    </source>
</reference>
<evidence type="ECO:0000313" key="3">
    <source>
        <dbReference type="Proteomes" id="UP000770661"/>
    </source>
</evidence>
<dbReference type="AlphaFoldDB" id="A0A8J4Y0S6"/>